<dbReference type="InterPro" id="IPR007751">
    <property type="entry name" value="DUF676_lipase-like"/>
</dbReference>
<feature type="compositionally biased region" description="Basic and acidic residues" evidence="3">
    <location>
        <begin position="374"/>
        <end position="383"/>
    </location>
</feature>
<sequence length="487" mass="54634">MDPSNCNEDADGIPRKADHLCVLIHGFWGNPSHMDHLAASLRQRYSEDRLHVLVTERNIGNLTYDGTEVGGERVAHEIEETLSTLADKGYPIRKLSIVGYSFGGLLARYAIGLLDARGWFDRLEPVNFTTFASPHVGVRIPRKGVWGYIWNNVGPRQGSISAQQLFLVDSFGDSGRPLLSILADPDSIFVRALAKFKNRSLYGNVVNDRTTIFYTTMLSMVDPFRDLGDAQVNYVKGYEPVVIDPDMYLLPSAELKETLPLGSRVWGQTTRFFTTALFWAFVVLFLSIVLPLFFLHSISQWSHSRERVRLHEEGESATFFRQYRLPHVMVKEMQSAIEEAYEDVGFSQDPEYLSTTSESSPADSIRRRNSPGLKAKEAAEHKPSSSSSITIQEASPPTPEHDQPNSAREATTDDAISKKSRAYPTLSLTPAQIAIIESLNAVGFRKYPVYIHNHRHSHAAIIVRAAKPGFGEGKIVIKHWLDTEFQI</sequence>
<evidence type="ECO:0000259" key="5">
    <source>
        <dbReference type="Pfam" id="PF05057"/>
    </source>
</evidence>
<organism evidence="6 7">
    <name type="scientific">Aspergillus tamarii</name>
    <dbReference type="NCBI Taxonomy" id="41984"/>
    <lineage>
        <taxon>Eukaryota</taxon>
        <taxon>Fungi</taxon>
        <taxon>Dikarya</taxon>
        <taxon>Ascomycota</taxon>
        <taxon>Pezizomycotina</taxon>
        <taxon>Eurotiomycetes</taxon>
        <taxon>Eurotiomycetidae</taxon>
        <taxon>Eurotiales</taxon>
        <taxon>Aspergillaceae</taxon>
        <taxon>Aspergillus</taxon>
        <taxon>Aspergillus subgen. Circumdati</taxon>
    </lineage>
</organism>
<reference evidence="6 7" key="1">
    <citation type="submission" date="2019-04" db="EMBL/GenBank/DDBJ databases">
        <title>Friends and foes A comparative genomics study of 23 Aspergillus species from section Flavi.</title>
        <authorList>
            <consortium name="DOE Joint Genome Institute"/>
            <person name="Kjaerbolling I."/>
            <person name="Vesth T."/>
            <person name="Frisvad J.C."/>
            <person name="Nybo J.L."/>
            <person name="Theobald S."/>
            <person name="Kildgaard S."/>
            <person name="Isbrandt T."/>
            <person name="Kuo A."/>
            <person name="Sato A."/>
            <person name="Lyhne E.K."/>
            <person name="Kogle M.E."/>
            <person name="Wiebenga A."/>
            <person name="Kun R.S."/>
            <person name="Lubbers R.J."/>
            <person name="Makela M.R."/>
            <person name="Barry K."/>
            <person name="Chovatia M."/>
            <person name="Clum A."/>
            <person name="Daum C."/>
            <person name="Haridas S."/>
            <person name="He G."/>
            <person name="LaButti K."/>
            <person name="Lipzen A."/>
            <person name="Mondo S."/>
            <person name="Riley R."/>
            <person name="Salamov A."/>
            <person name="Simmons B.A."/>
            <person name="Magnuson J.K."/>
            <person name="Henrissat B."/>
            <person name="Mortensen U.H."/>
            <person name="Larsen T.O."/>
            <person name="Devries R.P."/>
            <person name="Grigoriev I.V."/>
            <person name="Machida M."/>
            <person name="Baker S.E."/>
            <person name="Andersen M.R."/>
        </authorList>
    </citation>
    <scope>NUCLEOTIDE SEQUENCE [LARGE SCALE GENOMIC DNA]</scope>
    <source>
        <strain evidence="6 7">CBS 117626</strain>
    </source>
</reference>
<dbReference type="GO" id="GO:0047372">
    <property type="term" value="F:monoacylglycerol lipase activity"/>
    <property type="evidence" value="ECO:0007669"/>
    <property type="project" value="TreeGrafter"/>
</dbReference>
<evidence type="ECO:0000313" key="6">
    <source>
        <dbReference type="EMBL" id="KAE8159601.1"/>
    </source>
</evidence>
<dbReference type="InterPro" id="IPR029058">
    <property type="entry name" value="AB_hydrolase_fold"/>
</dbReference>
<proteinExistence type="inferred from homology"/>
<evidence type="ECO:0000256" key="2">
    <source>
        <dbReference type="ARBA" id="ARBA00022963"/>
    </source>
</evidence>
<comment type="similarity">
    <text evidence="1">Belongs to the putative lipase ROG1 family.</text>
</comment>
<name>A0A5N6UND3_ASPTM</name>
<accession>A0A5N6UND3</accession>
<dbReference type="GO" id="GO:0005811">
    <property type="term" value="C:lipid droplet"/>
    <property type="evidence" value="ECO:0007669"/>
    <property type="project" value="TreeGrafter"/>
</dbReference>
<dbReference type="EMBL" id="ML738671">
    <property type="protein sequence ID" value="KAE8159601.1"/>
    <property type="molecule type" value="Genomic_DNA"/>
</dbReference>
<dbReference type="GO" id="GO:0016042">
    <property type="term" value="P:lipid catabolic process"/>
    <property type="evidence" value="ECO:0007669"/>
    <property type="project" value="UniProtKB-KW"/>
</dbReference>
<keyword evidence="4" id="KW-0812">Transmembrane</keyword>
<dbReference type="Proteomes" id="UP000326950">
    <property type="component" value="Unassembled WGS sequence"/>
</dbReference>
<evidence type="ECO:0000313" key="7">
    <source>
        <dbReference type="Proteomes" id="UP000326950"/>
    </source>
</evidence>
<feature type="region of interest" description="Disordered" evidence="3">
    <location>
        <begin position="352"/>
        <end position="417"/>
    </location>
</feature>
<evidence type="ECO:0000256" key="4">
    <source>
        <dbReference type="SAM" id="Phobius"/>
    </source>
</evidence>
<dbReference type="GO" id="GO:0004622">
    <property type="term" value="F:phosphatidylcholine lysophospholipase activity"/>
    <property type="evidence" value="ECO:0007669"/>
    <property type="project" value="TreeGrafter"/>
</dbReference>
<dbReference type="OrthoDB" id="273452at2759"/>
<keyword evidence="2" id="KW-0443">Lipid metabolism</keyword>
<feature type="domain" description="DUF676" evidence="5">
    <location>
        <begin position="16"/>
        <end position="218"/>
    </location>
</feature>
<dbReference type="Pfam" id="PF05057">
    <property type="entry name" value="DUF676"/>
    <property type="match status" value="1"/>
</dbReference>
<dbReference type="InterPro" id="IPR044294">
    <property type="entry name" value="Lipase-like"/>
</dbReference>
<feature type="compositionally biased region" description="Polar residues" evidence="3">
    <location>
        <begin position="353"/>
        <end position="362"/>
    </location>
</feature>
<evidence type="ECO:0000256" key="1">
    <source>
        <dbReference type="ARBA" id="ARBA00007920"/>
    </source>
</evidence>
<dbReference type="PANTHER" id="PTHR12482">
    <property type="entry name" value="LIPASE ROG1-RELATED-RELATED"/>
    <property type="match status" value="1"/>
</dbReference>
<keyword evidence="2" id="KW-0442">Lipid degradation</keyword>
<keyword evidence="7" id="KW-1185">Reference proteome</keyword>
<dbReference type="AlphaFoldDB" id="A0A5N6UND3"/>
<keyword evidence="4" id="KW-0472">Membrane</keyword>
<feature type="transmembrane region" description="Helical" evidence="4">
    <location>
        <begin position="276"/>
        <end position="295"/>
    </location>
</feature>
<gene>
    <name evidence="6" type="ORF">BDV40DRAFT_233314</name>
</gene>
<keyword evidence="4" id="KW-1133">Transmembrane helix</keyword>
<dbReference type="SUPFAM" id="SSF53474">
    <property type="entry name" value="alpha/beta-Hydrolases"/>
    <property type="match status" value="1"/>
</dbReference>
<evidence type="ECO:0000256" key="3">
    <source>
        <dbReference type="SAM" id="MobiDB-lite"/>
    </source>
</evidence>
<dbReference type="Gene3D" id="3.40.50.1820">
    <property type="entry name" value="alpha/beta hydrolase"/>
    <property type="match status" value="1"/>
</dbReference>
<dbReference type="PANTHER" id="PTHR12482:SF65">
    <property type="entry name" value="ESTERASE, PUTATIVE (AFU_ORTHOLOGUE AFUA_3G12320)-RELATED"/>
    <property type="match status" value="1"/>
</dbReference>
<protein>
    <submittedName>
        <fullName evidence="6">Putative serine esterase-domain-containing protein</fullName>
    </submittedName>
</protein>